<sequence length="197" mass="21439">MNPGGPRFETVSTANKLVSDRSADTLNYTSTGLLYLLYSILSEDIISNTTTGLHRFATTPSPLGYIKITTTATTTPLPAPSSPLPPSPIPSPPPAPYNLPSLSPCRHNHPPSPPTTMTPTDIFTCCPLPDLLIVDSIPHPCSICKTFQGYGVYCRKRDCRKGLRETSMCADCIDLEGIIKRREVFYDPVVGCITKLQ</sequence>
<feature type="region of interest" description="Disordered" evidence="1">
    <location>
        <begin position="75"/>
        <end position="96"/>
    </location>
</feature>
<reference evidence="2 3" key="1">
    <citation type="submission" date="2019-04" db="EMBL/GenBank/DDBJ databases">
        <title>Comparative genomics and transcriptomics to analyze fruiting body development in filamentous ascomycetes.</title>
        <authorList>
            <consortium name="DOE Joint Genome Institute"/>
            <person name="Lutkenhaus R."/>
            <person name="Traeger S."/>
            <person name="Breuer J."/>
            <person name="Kuo A."/>
            <person name="Lipzen A."/>
            <person name="Pangilinan J."/>
            <person name="Dilworth D."/>
            <person name="Sandor L."/>
            <person name="Poggeler S."/>
            <person name="Barry K."/>
            <person name="Grigoriev I.V."/>
            <person name="Nowrousian M."/>
        </authorList>
    </citation>
    <scope>NUCLEOTIDE SEQUENCE [LARGE SCALE GENOMIC DNA]</scope>
    <source>
        <strain evidence="2 3">CBS 389.68</strain>
    </source>
</reference>
<name>A0A4S2MXK8_9PEZI</name>
<gene>
    <name evidence="2" type="ORF">EX30DRAFT_273270</name>
</gene>
<evidence type="ECO:0000313" key="3">
    <source>
        <dbReference type="Proteomes" id="UP000298138"/>
    </source>
</evidence>
<dbReference type="InParanoid" id="A0A4S2MXK8"/>
<dbReference type="Proteomes" id="UP000298138">
    <property type="component" value="Unassembled WGS sequence"/>
</dbReference>
<evidence type="ECO:0000256" key="1">
    <source>
        <dbReference type="SAM" id="MobiDB-lite"/>
    </source>
</evidence>
<keyword evidence="3" id="KW-1185">Reference proteome</keyword>
<feature type="compositionally biased region" description="Pro residues" evidence="1">
    <location>
        <begin position="77"/>
        <end position="96"/>
    </location>
</feature>
<evidence type="ECO:0000313" key="2">
    <source>
        <dbReference type="EMBL" id="TGZ81324.1"/>
    </source>
</evidence>
<proteinExistence type="predicted"/>
<organism evidence="2 3">
    <name type="scientific">Ascodesmis nigricans</name>
    <dbReference type="NCBI Taxonomy" id="341454"/>
    <lineage>
        <taxon>Eukaryota</taxon>
        <taxon>Fungi</taxon>
        <taxon>Dikarya</taxon>
        <taxon>Ascomycota</taxon>
        <taxon>Pezizomycotina</taxon>
        <taxon>Pezizomycetes</taxon>
        <taxon>Pezizales</taxon>
        <taxon>Ascodesmidaceae</taxon>
        <taxon>Ascodesmis</taxon>
    </lineage>
</organism>
<dbReference type="AlphaFoldDB" id="A0A4S2MXK8"/>
<protein>
    <submittedName>
        <fullName evidence="2">Uncharacterized protein</fullName>
    </submittedName>
</protein>
<dbReference type="EMBL" id="ML220120">
    <property type="protein sequence ID" value="TGZ81324.1"/>
    <property type="molecule type" value="Genomic_DNA"/>
</dbReference>
<accession>A0A4S2MXK8</accession>